<dbReference type="AlphaFoldDB" id="A0AAE1Z8Q9"/>
<protein>
    <submittedName>
        <fullName evidence="2">Uncharacterized protein</fullName>
    </submittedName>
</protein>
<keyword evidence="3" id="KW-1185">Reference proteome</keyword>
<proteinExistence type="predicted"/>
<sequence>MSLMEIVRSISSIIKRTVDPTMLFDKGEYMDEVLWQLLCVLYDIPVTNFKKVDYLKLLMLTATNLGFAGNFTMSNFFRDKKDRRKWIPFLSCLVSWFECTDTGTLQIVDKARERKDNYAKLLSLVESRENDLQTRREAEFQRRNIVENLEKEVYNTKYRLTEMSGKVSSAENLLLSLVSSTEQQRDKIESSRKRLQTLHEEYENIRSRQLENCEMLPESISKVKCQLESIESHMHRLFEAFNGLVDRNITLQSYECLLESELKPAMDQVYLVMDKLESLEKQEKSTQGKIGVLTTDLKNMEISVNDAKQHLVEFRSQLMRKKVLLNTKKKTREADFANKSKENDTFLSERQHFRTRLSKLNQENSSTIEQINLEEQRLQTILKNRVHVEELNTILLAISQVVTKAASDPL</sequence>
<evidence type="ECO:0000256" key="1">
    <source>
        <dbReference type="SAM" id="Coils"/>
    </source>
</evidence>
<comment type="caution">
    <text evidence="2">The sequence shown here is derived from an EMBL/GenBank/DDBJ whole genome shotgun (WGS) entry which is preliminary data.</text>
</comment>
<feature type="coiled-coil region" evidence="1">
    <location>
        <begin position="181"/>
        <end position="208"/>
    </location>
</feature>
<name>A0AAE1Z8Q9_SCHME</name>
<dbReference type="EMBL" id="JALJAT010000005">
    <property type="protein sequence ID" value="KAK4469292.1"/>
    <property type="molecule type" value="Genomic_DNA"/>
</dbReference>
<reference evidence="2" key="1">
    <citation type="submission" date="2022-04" db="EMBL/GenBank/DDBJ databases">
        <authorList>
            <person name="Xu L."/>
            <person name="Lv Z."/>
        </authorList>
    </citation>
    <scope>NUCLEOTIDE SEQUENCE</scope>
    <source>
        <strain evidence="2">LV_2022a</strain>
    </source>
</reference>
<keyword evidence="1" id="KW-0175">Coiled coil</keyword>
<organism evidence="2 3">
    <name type="scientific">Schistosoma mekongi</name>
    <name type="common">Parasitic worm</name>
    <dbReference type="NCBI Taxonomy" id="38744"/>
    <lineage>
        <taxon>Eukaryota</taxon>
        <taxon>Metazoa</taxon>
        <taxon>Spiralia</taxon>
        <taxon>Lophotrochozoa</taxon>
        <taxon>Platyhelminthes</taxon>
        <taxon>Trematoda</taxon>
        <taxon>Digenea</taxon>
        <taxon>Strigeidida</taxon>
        <taxon>Schistosomatoidea</taxon>
        <taxon>Schistosomatidae</taxon>
        <taxon>Schistosoma</taxon>
    </lineage>
</organism>
<evidence type="ECO:0000313" key="2">
    <source>
        <dbReference type="EMBL" id="KAK4469292.1"/>
    </source>
</evidence>
<evidence type="ECO:0000313" key="3">
    <source>
        <dbReference type="Proteomes" id="UP001292079"/>
    </source>
</evidence>
<reference evidence="2" key="2">
    <citation type="journal article" date="2023" name="Infect Dis Poverty">
        <title>Chromosome-scale genome of the human blood fluke Schistosoma mekongi and its implications for public health.</title>
        <authorList>
            <person name="Zhou M."/>
            <person name="Xu L."/>
            <person name="Xu D."/>
            <person name="Chen W."/>
            <person name="Khan J."/>
            <person name="Hu Y."/>
            <person name="Huang H."/>
            <person name="Wei H."/>
            <person name="Zhang Y."/>
            <person name="Chusongsang P."/>
            <person name="Tanasarnprasert K."/>
            <person name="Hu X."/>
            <person name="Limpanont Y."/>
            <person name="Lv Z."/>
        </authorList>
    </citation>
    <scope>NUCLEOTIDE SEQUENCE</scope>
    <source>
        <strain evidence="2">LV_2022a</strain>
    </source>
</reference>
<gene>
    <name evidence="2" type="ORF">MN116_006858</name>
</gene>
<dbReference type="Proteomes" id="UP001292079">
    <property type="component" value="Unassembled WGS sequence"/>
</dbReference>
<accession>A0AAE1Z8Q9</accession>